<reference evidence="1 2" key="1">
    <citation type="submission" date="2020-02" db="EMBL/GenBank/DDBJ databases">
        <authorList>
            <person name="Ferguson B K."/>
        </authorList>
    </citation>
    <scope>NUCLEOTIDE SEQUENCE [LARGE SCALE GENOMIC DNA]</scope>
</reference>
<evidence type="ECO:0000313" key="1">
    <source>
        <dbReference type="EMBL" id="CAB0012265.1"/>
    </source>
</evidence>
<sequence>MEESLSTFFIWGTVAFTKSGIKLNVPILLLLYIMDPSQEDRAQVSSIQTQAPGITSARIARERDSQVGGACWGSSKQIATSMCGYFLHSETSVVGRVDELSFAGEAPRWKRNCSTMGICSRRRRPGKSVSDEEEASLDEYVDDYGSVEGVCRRRVGDTSIAHCAGRC</sequence>
<proteinExistence type="predicted"/>
<dbReference type="Proteomes" id="UP000479000">
    <property type="component" value="Unassembled WGS sequence"/>
</dbReference>
<keyword evidence="2" id="KW-1185">Reference proteome</keyword>
<evidence type="ECO:0000313" key="2">
    <source>
        <dbReference type="Proteomes" id="UP000479000"/>
    </source>
</evidence>
<protein>
    <submittedName>
        <fullName evidence="1">Uncharacterized protein</fullName>
    </submittedName>
</protein>
<name>A0A6H5H8C3_9HEMI</name>
<gene>
    <name evidence="1" type="ORF">NTEN_LOCUS17028</name>
</gene>
<dbReference type="EMBL" id="CADCXU010025161">
    <property type="protein sequence ID" value="CAB0012265.1"/>
    <property type="molecule type" value="Genomic_DNA"/>
</dbReference>
<organism evidence="1 2">
    <name type="scientific">Nesidiocoris tenuis</name>
    <dbReference type="NCBI Taxonomy" id="355587"/>
    <lineage>
        <taxon>Eukaryota</taxon>
        <taxon>Metazoa</taxon>
        <taxon>Ecdysozoa</taxon>
        <taxon>Arthropoda</taxon>
        <taxon>Hexapoda</taxon>
        <taxon>Insecta</taxon>
        <taxon>Pterygota</taxon>
        <taxon>Neoptera</taxon>
        <taxon>Paraneoptera</taxon>
        <taxon>Hemiptera</taxon>
        <taxon>Heteroptera</taxon>
        <taxon>Panheteroptera</taxon>
        <taxon>Cimicomorpha</taxon>
        <taxon>Miridae</taxon>
        <taxon>Dicyphina</taxon>
        <taxon>Nesidiocoris</taxon>
    </lineage>
</organism>
<accession>A0A6H5H8C3</accession>
<dbReference type="AlphaFoldDB" id="A0A6H5H8C3"/>